<feature type="chain" id="PRO_5037116299" description="Calcium-binding protein" evidence="1">
    <location>
        <begin position="39"/>
        <end position="274"/>
    </location>
</feature>
<dbReference type="AlphaFoldDB" id="A0A919D3L2"/>
<organism evidence="2 3">
    <name type="scientific">Streptomyces alanosinicus</name>
    <dbReference type="NCBI Taxonomy" id="68171"/>
    <lineage>
        <taxon>Bacteria</taxon>
        <taxon>Bacillati</taxon>
        <taxon>Actinomycetota</taxon>
        <taxon>Actinomycetes</taxon>
        <taxon>Kitasatosporales</taxon>
        <taxon>Streptomycetaceae</taxon>
        <taxon>Streptomyces</taxon>
    </lineage>
</organism>
<keyword evidence="3" id="KW-1185">Reference proteome</keyword>
<feature type="signal peptide" evidence="1">
    <location>
        <begin position="1"/>
        <end position="38"/>
    </location>
</feature>
<proteinExistence type="predicted"/>
<reference evidence="2" key="1">
    <citation type="journal article" date="2014" name="Int. J. Syst. Evol. Microbiol.">
        <title>Complete genome sequence of Corynebacterium casei LMG S-19264T (=DSM 44701T), isolated from a smear-ripened cheese.</title>
        <authorList>
            <consortium name="US DOE Joint Genome Institute (JGI-PGF)"/>
            <person name="Walter F."/>
            <person name="Albersmeier A."/>
            <person name="Kalinowski J."/>
            <person name="Ruckert C."/>
        </authorList>
    </citation>
    <scope>NUCLEOTIDE SEQUENCE</scope>
    <source>
        <strain evidence="2">JCM 4714</strain>
    </source>
</reference>
<protein>
    <recommendedName>
        <fullName evidence="4">Calcium-binding protein</fullName>
    </recommendedName>
</protein>
<reference evidence="2" key="2">
    <citation type="submission" date="2020-09" db="EMBL/GenBank/DDBJ databases">
        <authorList>
            <person name="Sun Q."/>
            <person name="Ohkuma M."/>
        </authorList>
    </citation>
    <scope>NUCLEOTIDE SEQUENCE</scope>
    <source>
        <strain evidence="2">JCM 4714</strain>
    </source>
</reference>
<dbReference type="RefSeq" id="WP_189954825.1">
    <property type="nucleotide sequence ID" value="NZ_BMVG01000009.1"/>
</dbReference>
<evidence type="ECO:0000313" key="2">
    <source>
        <dbReference type="EMBL" id="GHE05843.1"/>
    </source>
</evidence>
<evidence type="ECO:0008006" key="4">
    <source>
        <dbReference type="Google" id="ProtNLM"/>
    </source>
</evidence>
<evidence type="ECO:0000256" key="1">
    <source>
        <dbReference type="SAM" id="SignalP"/>
    </source>
</evidence>
<evidence type="ECO:0000313" key="3">
    <source>
        <dbReference type="Proteomes" id="UP000655443"/>
    </source>
</evidence>
<sequence>MPRRSAVFRLPVVLRRSAVAALSGALVLSAFTVPSAHADSGDGDTQVLLAVVNAGQPVVLGAMTKKTVTLSISASDNSGIKDAYGFLYHGSFDNPDGSAGPGSDTPLTCTPVAGSTTTSTCTAEVTIDPNAMLINANAGTWHIWTSVDANDFDYVNKDSAGTFLMKRAARLTADATPEPVAAGGLVTVKGALTRANWGKGGTYGGYAGQSVKLQFRKAGTTGYHTVKTVTSGADGALTAKATAASSGYWRWSFTGTDTTGPASAPGDYVPVTAG</sequence>
<keyword evidence="1" id="KW-0732">Signal</keyword>
<dbReference type="EMBL" id="BMVG01000009">
    <property type="protein sequence ID" value="GHE05843.1"/>
    <property type="molecule type" value="Genomic_DNA"/>
</dbReference>
<dbReference type="Proteomes" id="UP000655443">
    <property type="component" value="Unassembled WGS sequence"/>
</dbReference>
<comment type="caution">
    <text evidence="2">The sequence shown here is derived from an EMBL/GenBank/DDBJ whole genome shotgun (WGS) entry which is preliminary data.</text>
</comment>
<name>A0A919D3L2_9ACTN</name>
<gene>
    <name evidence="2" type="ORF">GCM10010339_43470</name>
</gene>
<accession>A0A919D3L2</accession>